<organism evidence="2 3">
    <name type="scientific">Penicillium rubens (strain ATCC 28089 / DSM 1075 / NRRL 1951 / Wisconsin 54-1255)</name>
    <name type="common">Penicillium chrysogenum</name>
    <dbReference type="NCBI Taxonomy" id="500485"/>
    <lineage>
        <taxon>Eukaryota</taxon>
        <taxon>Fungi</taxon>
        <taxon>Dikarya</taxon>
        <taxon>Ascomycota</taxon>
        <taxon>Pezizomycotina</taxon>
        <taxon>Eurotiomycetes</taxon>
        <taxon>Eurotiomycetidae</taxon>
        <taxon>Eurotiales</taxon>
        <taxon>Aspergillaceae</taxon>
        <taxon>Penicillium</taxon>
        <taxon>Penicillium chrysogenum species complex</taxon>
    </lineage>
</organism>
<dbReference type="OrthoDB" id="4230925at2759"/>
<keyword evidence="3" id="KW-1185">Reference proteome</keyword>
<reference evidence="2 3" key="1">
    <citation type="journal article" date="2008" name="Nat. Biotechnol.">
        <title>Genome sequencing and analysis of the filamentous fungus Penicillium chrysogenum.</title>
        <authorList>
            <person name="van den Berg M.A."/>
            <person name="Albang R."/>
            <person name="Albermann K."/>
            <person name="Badger J.H."/>
            <person name="Daran J.-M."/>
            <person name="Driessen A.J.M."/>
            <person name="Garcia-Estrada C."/>
            <person name="Fedorova N.D."/>
            <person name="Harris D.M."/>
            <person name="Heijne W.H.M."/>
            <person name="Joardar V.S."/>
            <person name="Kiel J.A.K.W."/>
            <person name="Kovalchuk A."/>
            <person name="Martin J.F."/>
            <person name="Nierman W.C."/>
            <person name="Nijland J.G."/>
            <person name="Pronk J.T."/>
            <person name="Roubos J.A."/>
            <person name="van der Klei I.J."/>
            <person name="van Peij N.N.M.E."/>
            <person name="Veenhuis M."/>
            <person name="von Doehren H."/>
            <person name="Wagner C."/>
            <person name="Wortman J.R."/>
            <person name="Bovenberg R.A.L."/>
        </authorList>
    </citation>
    <scope>NUCLEOTIDE SEQUENCE [LARGE SCALE GENOMIC DNA]</scope>
    <source>
        <strain evidence="3">ATCC 28089 / DSM 1075 / NRRL 1951 / Wisconsin 54-1255</strain>
    </source>
</reference>
<keyword evidence="1" id="KW-0812">Transmembrane</keyword>
<keyword evidence="1" id="KW-1133">Transmembrane helix</keyword>
<evidence type="ECO:0000313" key="2">
    <source>
        <dbReference type="EMBL" id="CAP85496.1"/>
    </source>
</evidence>
<dbReference type="VEuPathDB" id="FungiDB:PCH_Pc20g01670"/>
<keyword evidence="1" id="KW-0472">Membrane</keyword>
<dbReference type="Proteomes" id="UP000000724">
    <property type="component" value="Contig Pc00c20"/>
</dbReference>
<name>B6HDQ2_PENRW</name>
<accession>B6HDQ2</accession>
<evidence type="ECO:0000313" key="3">
    <source>
        <dbReference type="Proteomes" id="UP000000724"/>
    </source>
</evidence>
<evidence type="ECO:0000256" key="1">
    <source>
        <dbReference type="SAM" id="Phobius"/>
    </source>
</evidence>
<dbReference type="BioCyc" id="PCHR:PC20G01670-MONOMER"/>
<dbReference type="eggNOG" id="ENOG502RPNH">
    <property type="taxonomic scope" value="Eukaryota"/>
</dbReference>
<feature type="transmembrane region" description="Helical" evidence="1">
    <location>
        <begin position="68"/>
        <end position="88"/>
    </location>
</feature>
<sequence length="140" mass="15721">MANQCSGHVFAIVQATNGNILTWRCSDCNSGPFVAIWRCKICGHYICICFLSISSTDLLLCMNPVQGYFPLGAGLPAHFVAFVWRVFVHLMCSKSPQKFLMHLHLASGGVIDRFPPPLSHSSYSLFYYGYVFYILDLDFP</sequence>
<gene>
    <name evidence="2" type="ORF">Pc20g01670</name>
    <name evidence="2" type="ORF">PCH_Pc20g01670</name>
</gene>
<dbReference type="AlphaFoldDB" id="B6HDQ2"/>
<proteinExistence type="predicted"/>
<dbReference type="EMBL" id="AM920435">
    <property type="protein sequence ID" value="CAP85496.1"/>
    <property type="molecule type" value="Genomic_DNA"/>
</dbReference>
<dbReference type="HOGENOM" id="CLU_1835807_0_0_1"/>
<protein>
    <submittedName>
        <fullName evidence="2">Pc20g01670 protein</fullName>
    </submittedName>
</protein>